<sequence>MSKKEIWLHGTSKNSAISILKSRKFKTENPINGANCGEGVYLTNMEEYAKEYGDTVIEVEVDMENILDLRYEKFFAYNEKINGACWKPLSAEQKKELTKKEGKMGNVQEKTPRGKIEKMCVYEQNILNIIGIRE</sequence>
<dbReference type="AlphaFoldDB" id="A0A242YYZ6"/>
<dbReference type="EMBL" id="NFDE01000063">
    <property type="protein sequence ID" value="OTX84925.1"/>
    <property type="molecule type" value="Genomic_DNA"/>
</dbReference>
<evidence type="ECO:0008006" key="3">
    <source>
        <dbReference type="Google" id="ProtNLM"/>
    </source>
</evidence>
<comment type="caution">
    <text evidence="1">The sequence shown here is derived from an EMBL/GenBank/DDBJ whole genome shotgun (WGS) entry which is preliminary data.</text>
</comment>
<evidence type="ECO:0000313" key="2">
    <source>
        <dbReference type="Proteomes" id="UP000194945"/>
    </source>
</evidence>
<organism evidence="1 2">
    <name type="scientific">Bacillus wiedmannii</name>
    <dbReference type="NCBI Taxonomy" id="1890302"/>
    <lineage>
        <taxon>Bacteria</taxon>
        <taxon>Bacillati</taxon>
        <taxon>Bacillota</taxon>
        <taxon>Bacilli</taxon>
        <taxon>Bacillales</taxon>
        <taxon>Bacillaceae</taxon>
        <taxon>Bacillus</taxon>
        <taxon>Bacillus cereus group</taxon>
    </lineage>
</organism>
<gene>
    <name evidence="1" type="ORF">BK730_24440</name>
</gene>
<protein>
    <recommendedName>
        <fullName evidence="3">PARP catalytic domain-containing protein</fullName>
    </recommendedName>
</protein>
<dbReference type="SUPFAM" id="SSF56399">
    <property type="entry name" value="ADP-ribosylation"/>
    <property type="match status" value="1"/>
</dbReference>
<dbReference type="Proteomes" id="UP000194945">
    <property type="component" value="Unassembled WGS sequence"/>
</dbReference>
<proteinExistence type="predicted"/>
<accession>A0A242YYZ6</accession>
<name>A0A242YYZ6_9BACI</name>
<reference evidence="1 2" key="1">
    <citation type="submission" date="2016-10" db="EMBL/GenBank/DDBJ databases">
        <title>Comparative genomics of Bacillus thuringiensis reveals a path to pathogens against multiple invertebrate hosts.</title>
        <authorList>
            <person name="Zheng J."/>
            <person name="Gao Q."/>
            <person name="Liu H."/>
            <person name="Peng D."/>
            <person name="Ruan L."/>
            <person name="Sun M."/>
        </authorList>
    </citation>
    <scope>NUCLEOTIDE SEQUENCE [LARGE SCALE GENOMIC DNA]</scope>
    <source>
        <strain evidence="1">BGSC 4BK1</strain>
    </source>
</reference>
<dbReference type="RefSeq" id="WP_086422780.1">
    <property type="nucleotide sequence ID" value="NZ_NFDE01000063.1"/>
</dbReference>
<evidence type="ECO:0000313" key="1">
    <source>
        <dbReference type="EMBL" id="OTX84925.1"/>
    </source>
</evidence>